<evidence type="ECO:0000256" key="1">
    <source>
        <dbReference type="SAM" id="MobiDB-lite"/>
    </source>
</evidence>
<evidence type="ECO:0000313" key="2">
    <source>
        <dbReference type="EMBL" id="CAA9535823.1"/>
    </source>
</evidence>
<dbReference type="EMBL" id="CADCWE010000085">
    <property type="protein sequence ID" value="CAA9535823.1"/>
    <property type="molecule type" value="Genomic_DNA"/>
</dbReference>
<name>A0A6J4U1J1_9BACT</name>
<sequence>MSLDVPAIAHRLASALAGPPVRSRGPDLVWNGGEPGTGRRAQEPAPDTLEDPDAIAVAGDVHTSRTDTIAVGDDVIAAR</sequence>
<organism evidence="2">
    <name type="scientific">uncultured Thermomicrobiales bacterium</name>
    <dbReference type="NCBI Taxonomy" id="1645740"/>
    <lineage>
        <taxon>Bacteria</taxon>
        <taxon>Pseudomonadati</taxon>
        <taxon>Thermomicrobiota</taxon>
        <taxon>Thermomicrobia</taxon>
        <taxon>Thermomicrobiales</taxon>
        <taxon>environmental samples</taxon>
    </lineage>
</organism>
<proteinExistence type="predicted"/>
<dbReference type="AlphaFoldDB" id="A0A6J4U1J1"/>
<protein>
    <submittedName>
        <fullName evidence="2">Uncharacterized protein</fullName>
    </submittedName>
</protein>
<feature type="region of interest" description="Disordered" evidence="1">
    <location>
        <begin position="18"/>
        <end position="51"/>
    </location>
</feature>
<gene>
    <name evidence="2" type="ORF">AVDCRST_MAG73-1386</name>
</gene>
<reference evidence="2" key="1">
    <citation type="submission" date="2020-02" db="EMBL/GenBank/DDBJ databases">
        <authorList>
            <person name="Meier V. D."/>
        </authorList>
    </citation>
    <scope>NUCLEOTIDE SEQUENCE</scope>
    <source>
        <strain evidence="2">AVDCRST_MAG73</strain>
    </source>
</reference>
<accession>A0A6J4U1J1</accession>